<keyword evidence="1" id="KW-1133">Transmembrane helix</keyword>
<protein>
    <submittedName>
        <fullName evidence="2">Uncharacterized protein</fullName>
    </submittedName>
</protein>
<feature type="transmembrane region" description="Helical" evidence="1">
    <location>
        <begin position="40"/>
        <end position="58"/>
    </location>
</feature>
<sequence length="260" mass="30876">MNKKIWRIIIFIGVFIFIVGIVGFLIPIGDEKWNFIFENFIWLPFEIGLVVFVFDRLMKKNNEFLERKREFNDYYELAEDRVVELIKQLKIQMIMVYKDKHLGKDESLIKNEIEDIHNNLNEYINKNTISEGYKMPVLDITNPLNPGVFQRVSHITLAGEKGEIIIREIRDHYSLFIKYMPKNVFSKMDDILKLLEDNVLFSSNKYLGIGRDIIASKFERNELSEKECENYADAFEAWFKDYFDLVNKLETEIEKGKSTK</sequence>
<evidence type="ECO:0000313" key="2">
    <source>
        <dbReference type="EMBL" id="EAC7479997.1"/>
    </source>
</evidence>
<gene>
    <name evidence="2" type="ORF">DQ70_04785</name>
</gene>
<dbReference type="EMBL" id="AAAJWF010000002">
    <property type="protein sequence ID" value="EAC7479997.1"/>
    <property type="molecule type" value="Genomic_DNA"/>
</dbReference>
<dbReference type="AlphaFoldDB" id="A0A9P1X278"/>
<keyword evidence="1" id="KW-0472">Membrane</keyword>
<organism evidence="2 3">
    <name type="scientific">Listeria monocytogenes</name>
    <dbReference type="NCBI Taxonomy" id="1639"/>
    <lineage>
        <taxon>Bacteria</taxon>
        <taxon>Bacillati</taxon>
        <taxon>Bacillota</taxon>
        <taxon>Bacilli</taxon>
        <taxon>Bacillales</taxon>
        <taxon>Listeriaceae</taxon>
        <taxon>Listeria</taxon>
    </lineage>
</organism>
<proteinExistence type="predicted"/>
<reference evidence="2 3" key="1">
    <citation type="submission" date="2018-06" db="EMBL/GenBank/DDBJ databases">
        <authorList>
            <consortium name="GenomeTrakr: Next Generation Sequencing Network for Food Pathogen Tracability"/>
        </authorList>
    </citation>
    <scope>NUCLEOTIDE SEQUENCE [LARGE SCALE GENOMIC DNA]</scope>
    <source>
        <strain evidence="2 3">CFSAN008042</strain>
    </source>
</reference>
<accession>A0A9P1X278</accession>
<feature type="transmembrane region" description="Helical" evidence="1">
    <location>
        <begin position="7"/>
        <end position="28"/>
    </location>
</feature>
<comment type="caution">
    <text evidence="2">The sequence shown here is derived from an EMBL/GenBank/DDBJ whole genome shotgun (WGS) entry which is preliminary data.</text>
</comment>
<evidence type="ECO:0000256" key="1">
    <source>
        <dbReference type="SAM" id="Phobius"/>
    </source>
</evidence>
<dbReference type="Proteomes" id="UP000368512">
    <property type="component" value="Unassembled WGS sequence"/>
</dbReference>
<keyword evidence="1" id="KW-0812">Transmembrane</keyword>
<evidence type="ECO:0000313" key="3">
    <source>
        <dbReference type="Proteomes" id="UP000368512"/>
    </source>
</evidence>
<dbReference type="RefSeq" id="WP_070209726.1">
    <property type="nucleotide sequence ID" value="NZ_MJCS01000008.1"/>
</dbReference>
<name>A0A9P1X278_LISMN</name>